<dbReference type="PANTHER" id="PTHR33710:SF65">
    <property type="entry name" value="ENDONUCLEASE_EXONUCLEASE_PHOSPHATASE"/>
    <property type="match status" value="1"/>
</dbReference>
<proteinExistence type="predicted"/>
<keyword evidence="2" id="KW-1185">Reference proteome</keyword>
<dbReference type="InterPro" id="IPR036691">
    <property type="entry name" value="Endo/exonu/phosph_ase_sf"/>
</dbReference>
<evidence type="ECO:0000313" key="1">
    <source>
        <dbReference type="EMBL" id="PHT33133.1"/>
    </source>
</evidence>
<comment type="caution">
    <text evidence="1">The sequence shown here is derived from an EMBL/GenBank/DDBJ whole genome shotgun (WGS) entry which is preliminary data.</text>
</comment>
<dbReference type="AlphaFoldDB" id="A0A2G2VJJ0"/>
<reference evidence="2" key="2">
    <citation type="journal article" date="2017" name="J. Anim. Genet.">
        <title>Multiple reference genome sequences of hot pepper reveal the massive evolution of plant disease resistance genes by retroduplication.</title>
        <authorList>
            <person name="Kim S."/>
            <person name="Park J."/>
            <person name="Yeom S.-I."/>
            <person name="Kim Y.-M."/>
            <person name="Seo E."/>
            <person name="Kim K.-T."/>
            <person name="Kim M.-S."/>
            <person name="Lee J.M."/>
            <person name="Cheong K."/>
            <person name="Shin H.-S."/>
            <person name="Kim S.-B."/>
            <person name="Han K."/>
            <person name="Lee J."/>
            <person name="Park M."/>
            <person name="Lee H.-A."/>
            <person name="Lee H.-Y."/>
            <person name="Lee Y."/>
            <person name="Oh S."/>
            <person name="Lee J.H."/>
            <person name="Choi E."/>
            <person name="Choi E."/>
            <person name="Lee S.E."/>
            <person name="Jeon J."/>
            <person name="Kim H."/>
            <person name="Choi G."/>
            <person name="Song H."/>
            <person name="Lee J."/>
            <person name="Lee S.-C."/>
            <person name="Kwon J.-K."/>
            <person name="Lee H.-Y."/>
            <person name="Koo N."/>
            <person name="Hong Y."/>
            <person name="Kim R.W."/>
            <person name="Kang W.-H."/>
            <person name="Huh J.H."/>
            <person name="Kang B.-C."/>
            <person name="Yang T.-J."/>
            <person name="Lee Y.-H."/>
            <person name="Bennetzen J.L."/>
            <person name="Choi D."/>
        </authorList>
    </citation>
    <scope>NUCLEOTIDE SEQUENCE [LARGE SCALE GENOMIC DNA]</scope>
    <source>
        <strain evidence="2">cv. PBC81</strain>
    </source>
</reference>
<reference evidence="1 2" key="1">
    <citation type="journal article" date="2017" name="Genome Biol.">
        <title>New reference genome sequences of hot pepper reveal the massive evolution of plant disease-resistance genes by retroduplication.</title>
        <authorList>
            <person name="Kim S."/>
            <person name="Park J."/>
            <person name="Yeom S.I."/>
            <person name="Kim Y.M."/>
            <person name="Seo E."/>
            <person name="Kim K.T."/>
            <person name="Kim M.S."/>
            <person name="Lee J.M."/>
            <person name="Cheong K."/>
            <person name="Shin H.S."/>
            <person name="Kim S.B."/>
            <person name="Han K."/>
            <person name="Lee J."/>
            <person name="Park M."/>
            <person name="Lee H.A."/>
            <person name="Lee H.Y."/>
            <person name="Lee Y."/>
            <person name="Oh S."/>
            <person name="Lee J.H."/>
            <person name="Choi E."/>
            <person name="Choi E."/>
            <person name="Lee S.E."/>
            <person name="Jeon J."/>
            <person name="Kim H."/>
            <person name="Choi G."/>
            <person name="Song H."/>
            <person name="Lee J."/>
            <person name="Lee S.C."/>
            <person name="Kwon J.K."/>
            <person name="Lee H.Y."/>
            <person name="Koo N."/>
            <person name="Hong Y."/>
            <person name="Kim R.W."/>
            <person name="Kang W.H."/>
            <person name="Huh J.H."/>
            <person name="Kang B.C."/>
            <person name="Yang T.J."/>
            <person name="Lee Y.H."/>
            <person name="Bennetzen J.L."/>
            <person name="Choi D."/>
        </authorList>
    </citation>
    <scope>NUCLEOTIDE SEQUENCE [LARGE SCALE GENOMIC DNA]</scope>
    <source>
        <strain evidence="2">cv. PBC81</strain>
    </source>
</reference>
<dbReference type="STRING" id="33114.A0A2G2VJJ0"/>
<dbReference type="EMBL" id="MLFT02000012">
    <property type="protein sequence ID" value="PHT33133.1"/>
    <property type="molecule type" value="Genomic_DNA"/>
</dbReference>
<organism evidence="1 2">
    <name type="scientific">Capsicum baccatum</name>
    <name type="common">Peruvian pepper</name>
    <dbReference type="NCBI Taxonomy" id="33114"/>
    <lineage>
        <taxon>Eukaryota</taxon>
        <taxon>Viridiplantae</taxon>
        <taxon>Streptophyta</taxon>
        <taxon>Embryophyta</taxon>
        <taxon>Tracheophyta</taxon>
        <taxon>Spermatophyta</taxon>
        <taxon>Magnoliopsida</taxon>
        <taxon>eudicotyledons</taxon>
        <taxon>Gunneridae</taxon>
        <taxon>Pentapetalae</taxon>
        <taxon>asterids</taxon>
        <taxon>lamiids</taxon>
        <taxon>Solanales</taxon>
        <taxon>Solanaceae</taxon>
        <taxon>Solanoideae</taxon>
        <taxon>Capsiceae</taxon>
        <taxon>Capsicum</taxon>
    </lineage>
</organism>
<gene>
    <name evidence="1" type="ORF">CQW23_29470</name>
</gene>
<dbReference type="PANTHER" id="PTHR33710">
    <property type="entry name" value="BNAC02G09200D PROTEIN"/>
    <property type="match status" value="1"/>
</dbReference>
<evidence type="ECO:0008006" key="3">
    <source>
        <dbReference type="Google" id="ProtNLM"/>
    </source>
</evidence>
<name>A0A2G2VJJ0_CAPBA</name>
<sequence>MVRDLAALKTPDATVMGGQNTKPLNQEKVVEDGNGTLSRKEWTEIHAGTTAAWVAIRDFNAIYREEDRMIGAQVHEAEIKDFSTFIEDTGMNILKHNGREYTWSNGHTYSKIDWALVNAKWMLDILIVEVMVMDPECSDHSPLSLLLAQEEDKRPKPFRFLNHLVKHEKFHEVVTTA</sequence>
<dbReference type="Gene3D" id="3.60.10.10">
    <property type="entry name" value="Endonuclease/exonuclease/phosphatase"/>
    <property type="match status" value="1"/>
</dbReference>
<accession>A0A2G2VJJ0</accession>
<dbReference type="OrthoDB" id="1304557at2759"/>
<dbReference type="Proteomes" id="UP000224567">
    <property type="component" value="Unassembled WGS sequence"/>
</dbReference>
<dbReference type="SUPFAM" id="SSF56219">
    <property type="entry name" value="DNase I-like"/>
    <property type="match status" value="1"/>
</dbReference>
<protein>
    <recommendedName>
        <fullName evidence="3">Endonuclease/exonuclease/phosphatase domain-containing protein</fullName>
    </recommendedName>
</protein>
<evidence type="ECO:0000313" key="2">
    <source>
        <dbReference type="Proteomes" id="UP000224567"/>
    </source>
</evidence>